<evidence type="ECO:0000256" key="2">
    <source>
        <dbReference type="ARBA" id="ARBA00009354"/>
    </source>
</evidence>
<dbReference type="STRING" id="4955.A0A1G4MGD4"/>
<evidence type="ECO:0000256" key="8">
    <source>
        <dbReference type="RuleBase" id="RU364134"/>
    </source>
</evidence>
<keyword evidence="13" id="KW-1185">Reference proteome</keyword>
<keyword evidence="7 8" id="KW-0539">Nucleus</keyword>
<evidence type="ECO:0000256" key="5">
    <source>
        <dbReference type="ARBA" id="ARBA00023159"/>
    </source>
</evidence>
<evidence type="ECO:0000256" key="9">
    <source>
        <dbReference type="SAM" id="MobiDB-lite"/>
    </source>
</evidence>
<sequence length="1357" mass="152240">MESMDSKFRLEEVLTSYYRIQKVDKVNYVQFVPNKPDAQWSIQAELILRKQNPQVLVALFSRELWCFSLNDDDLPSPKLENPTDTPQPDKQGHFTPDISKPNLPTPYAIFLKALRRTIHVNLCLESQSKLIPFGNSCLFRQYNNSNKIVHFEPHLFENGDLCLSVCTKDMDITNLEMSKVKGMFSKENALYLAPSGIRGYLFSTDQSKCFSPPPKNANVLLLTLLVSHGIDLTHKEDLRWVKVIPSLDHLNGYTPSIAGYLDPPKATKTVIWPYDLCYVQSSLEANKNIFRSPQLEANLQETFDIIDDFIQLKLTSAFRTSGSIGVGSGTGTATGNNPTGTGGIYTDQFQQFHKHSASSGQNVLVPPMSQGQTKGSPGGALNLTPGGTSRSVPSSADNFNNGFLTTPNINENVESTIDDLMLNTPSVKVQNDLWNERKEETNNREVDEVKQSMNSDVPTINDEEIDNETDLFGDDEDLFGQQSESNSPEQHEIKEITDEMFDLANESDSSNSKLSPEKQPSAPNSTQTPSKRKYLDIPLEEITLPSTPLYTDPGAPLPVETPKDRKKSVFAPLNFNPIIESNVDNKYKNGGKFSIDNGRNEEPLKFDVSTANISSSEDDESASSGEDFDDIGVDHRQDARSIDMNIPMSNFTVDGQPRSITEMIQTDVPKEDSLLPMYENDLHSKKLMRENQLEIWRSPNEGSQEYSPSRLSSQLQPSRQADSGGGATETGDLLKYGHLTPLFEQPSKFTAVGKPTNVDRAPEVSSETVKNGGSSNSSDNLIPPESSNSLPFLLRHMPLFSIPEAFMSHNPSLPRENLQALLDILVEQIVFDDGILGDLGIKEAPFNGFKGCKDGLVKDTIQKIFPLFERLHGNEIIEEMYFLKQPPVYVKKNHDIIKINSDAESFSQYLHLKPFKGIKNFKVLFLTTSLKEDCIDFLSLISQTYSSQDLGFCELIKLTSEDTQGLIYLINFEKDILSLLSAQIVSYCSTNTRNMTSVPLVILLPINTPEVSEIISMVLKFQFIKNEVLSKLPKAQLILKLIPMDFIKNPLTSVESYNNLCVGIYNMLPPKQIKFTAIADELPEKVEFRTLQQSNGQAVHFDGYIHLAYARSIDRNWLCASWSNSTGSENAIRAWFIGNSKTAFEEVCNQMWRITLNFAATKYGRICLVLTRLDSVLPDDELMHWRRLSASARNLHLAVVCVGENTKLSLYDEDKLYPSFKPIIRDEKFSRNIDSNNLDDYEIVNVDDAVHGVLFEHPLQLANSQHRCAIKTGALIKFKISEGNEILDKLDVNLLNCPHSDCARLLKIILQEFRNLAALSSWFGITKSENGHIPWHILAVKKMITFIVHARVDAETV</sequence>
<dbReference type="Pfam" id="PF11597">
    <property type="entry name" value="Med13_N"/>
    <property type="match status" value="1"/>
</dbReference>
<feature type="compositionally biased region" description="Low complexity" evidence="9">
    <location>
        <begin position="707"/>
        <end position="720"/>
    </location>
</feature>
<keyword evidence="5 8" id="KW-0010">Activator</keyword>
<evidence type="ECO:0000256" key="1">
    <source>
        <dbReference type="ARBA" id="ARBA00004123"/>
    </source>
</evidence>
<comment type="similarity">
    <text evidence="2 8">Belongs to the Mediator complex subunit 13 family.</text>
</comment>
<evidence type="ECO:0000259" key="11">
    <source>
        <dbReference type="Pfam" id="PF11597"/>
    </source>
</evidence>
<evidence type="ECO:0000256" key="4">
    <source>
        <dbReference type="ARBA" id="ARBA00023015"/>
    </source>
</evidence>
<feature type="compositionally biased region" description="Polar residues" evidence="9">
    <location>
        <begin position="765"/>
        <end position="784"/>
    </location>
</feature>
<dbReference type="OrthoDB" id="103819at2759"/>
<evidence type="ECO:0000313" key="13">
    <source>
        <dbReference type="Proteomes" id="UP000190831"/>
    </source>
</evidence>
<dbReference type="GO" id="GO:0003712">
    <property type="term" value="F:transcription coregulator activity"/>
    <property type="evidence" value="ECO:0007669"/>
    <property type="project" value="InterPro"/>
</dbReference>
<dbReference type="GO" id="GO:0016592">
    <property type="term" value="C:mediator complex"/>
    <property type="evidence" value="ECO:0007669"/>
    <property type="project" value="InterPro"/>
</dbReference>
<evidence type="ECO:0000256" key="6">
    <source>
        <dbReference type="ARBA" id="ARBA00023163"/>
    </source>
</evidence>
<feature type="region of interest" description="Disordered" evidence="9">
    <location>
        <begin position="611"/>
        <end position="631"/>
    </location>
</feature>
<comment type="function">
    <text evidence="8">Component of the SRB8-11 complex. The SRB8-11 complex is a regulatory module of the Mediator complex which is itself involved in regulation of basal and activated RNA polymerase II-dependent transcription. The SRB8-11 complex may be involved in the transcriptional repression of a subset of genes regulated by Mediator. It may inhibit the association of the Mediator complex with RNA polymerase II to form the holoenzyme complex.</text>
</comment>
<evidence type="ECO:0000259" key="10">
    <source>
        <dbReference type="Pfam" id="PF06333"/>
    </source>
</evidence>
<comment type="subcellular location">
    <subcellularLocation>
        <location evidence="1 8">Nucleus</location>
    </subcellularLocation>
</comment>
<gene>
    <name evidence="12" type="ORF">LAFE_0F14268G</name>
</gene>
<dbReference type="InterPro" id="IPR009401">
    <property type="entry name" value="Med13_C"/>
</dbReference>
<keyword evidence="3 8" id="KW-0678">Repressor</keyword>
<accession>A0A1G4MGD4</accession>
<protein>
    <recommendedName>
        <fullName evidence="8">Mediator of RNA polymerase II transcription subunit 13</fullName>
    </recommendedName>
    <alternativeName>
        <fullName evidence="8">Mediator complex subunit 13</fullName>
    </alternativeName>
</protein>
<evidence type="ECO:0000313" key="12">
    <source>
        <dbReference type="EMBL" id="SCW02787.1"/>
    </source>
</evidence>
<dbReference type="EMBL" id="LT598490">
    <property type="protein sequence ID" value="SCW02787.1"/>
    <property type="molecule type" value="Genomic_DNA"/>
</dbReference>
<dbReference type="OMA" id="FSRELWC"/>
<feature type="compositionally biased region" description="Polar residues" evidence="9">
    <location>
        <begin position="385"/>
        <end position="394"/>
    </location>
</feature>
<feature type="compositionally biased region" description="Acidic residues" evidence="9">
    <location>
        <begin position="616"/>
        <end position="631"/>
    </location>
</feature>
<evidence type="ECO:0000256" key="3">
    <source>
        <dbReference type="ARBA" id="ARBA00022491"/>
    </source>
</evidence>
<feature type="region of interest" description="Disordered" evidence="9">
    <location>
        <begin position="356"/>
        <end position="394"/>
    </location>
</feature>
<dbReference type="Pfam" id="PF06333">
    <property type="entry name" value="Med13_C"/>
    <property type="match status" value="2"/>
</dbReference>
<evidence type="ECO:0000256" key="7">
    <source>
        <dbReference type="ARBA" id="ARBA00023242"/>
    </source>
</evidence>
<reference evidence="13" key="1">
    <citation type="submission" date="2016-03" db="EMBL/GenBank/DDBJ databases">
        <authorList>
            <person name="Devillers H."/>
        </authorList>
    </citation>
    <scope>NUCLEOTIDE SEQUENCE [LARGE SCALE GENOMIC DNA]</scope>
</reference>
<feature type="region of interest" description="Disordered" evidence="9">
    <location>
        <begin position="76"/>
        <end position="99"/>
    </location>
</feature>
<name>A0A1G4MGD4_LACFM</name>
<feature type="compositionally biased region" description="Basic and acidic residues" evidence="9">
    <location>
        <begin position="435"/>
        <end position="450"/>
    </location>
</feature>
<proteinExistence type="inferred from homology"/>
<dbReference type="GO" id="GO:0006357">
    <property type="term" value="P:regulation of transcription by RNA polymerase II"/>
    <property type="evidence" value="ECO:0007669"/>
    <property type="project" value="InterPro"/>
</dbReference>
<feature type="compositionally biased region" description="Acidic residues" evidence="9">
    <location>
        <begin position="461"/>
        <end position="478"/>
    </location>
</feature>
<feature type="domain" description="Mediator complex subunit Med13 C-terminal" evidence="10">
    <location>
        <begin position="1077"/>
        <end position="1212"/>
    </location>
</feature>
<feature type="region of interest" description="Disordered" evidence="9">
    <location>
        <begin position="698"/>
        <end position="733"/>
    </location>
</feature>
<organism evidence="12 13">
    <name type="scientific">Lachancea fermentati</name>
    <name type="common">Zygosaccharomyces fermentati</name>
    <dbReference type="NCBI Taxonomy" id="4955"/>
    <lineage>
        <taxon>Eukaryota</taxon>
        <taxon>Fungi</taxon>
        <taxon>Dikarya</taxon>
        <taxon>Ascomycota</taxon>
        <taxon>Saccharomycotina</taxon>
        <taxon>Saccharomycetes</taxon>
        <taxon>Saccharomycetales</taxon>
        <taxon>Saccharomycetaceae</taxon>
        <taxon>Lachancea</taxon>
    </lineage>
</organism>
<dbReference type="InterPro" id="IPR021643">
    <property type="entry name" value="Mediator_Med13_N"/>
</dbReference>
<keyword evidence="4 8" id="KW-0805">Transcription regulation</keyword>
<feature type="domain" description="Mediator complex subunit Med13 C-terminal" evidence="10">
    <location>
        <begin position="1239"/>
        <end position="1340"/>
    </location>
</feature>
<feature type="region of interest" description="Disordered" evidence="9">
    <location>
        <begin position="505"/>
        <end position="533"/>
    </location>
</feature>
<comment type="subunit">
    <text evidence="8">Component of the SRB8-11 complex, which itself associates with the Mediator complex.</text>
</comment>
<feature type="region of interest" description="Disordered" evidence="9">
    <location>
        <begin position="747"/>
        <end position="784"/>
    </location>
</feature>
<keyword evidence="6 8" id="KW-0804">Transcription</keyword>
<feature type="domain" description="Mediator complex subunit Med13 N-terminal" evidence="11">
    <location>
        <begin position="9"/>
        <end position="281"/>
    </location>
</feature>
<dbReference type="Proteomes" id="UP000190831">
    <property type="component" value="Chromosome F"/>
</dbReference>
<feature type="region of interest" description="Disordered" evidence="9">
    <location>
        <begin position="435"/>
        <end position="491"/>
    </location>
</feature>